<evidence type="ECO:0000259" key="7">
    <source>
        <dbReference type="Pfam" id="PF16355"/>
    </source>
</evidence>
<dbReference type="InterPro" id="IPR008979">
    <property type="entry name" value="Galactose-bd-like_sf"/>
</dbReference>
<comment type="caution">
    <text evidence="10">The sequence shown here is derived from an EMBL/GenBank/DDBJ whole genome shotgun (WGS) entry which is preliminary data.</text>
</comment>
<dbReference type="Pfam" id="PF02836">
    <property type="entry name" value="Glyco_hydro_2_C"/>
    <property type="match status" value="1"/>
</dbReference>
<dbReference type="InterPro" id="IPR032311">
    <property type="entry name" value="DUF4982"/>
</dbReference>
<dbReference type="SUPFAM" id="SSF51445">
    <property type="entry name" value="(Trans)glycosidases"/>
    <property type="match status" value="1"/>
</dbReference>
<feature type="domain" description="Glycoside hydrolase family 2 immunoglobulin-like beta-sandwich" evidence="5">
    <location>
        <begin position="176"/>
        <end position="280"/>
    </location>
</feature>
<name>A0ABT3GR11_9BACT</name>
<dbReference type="InterPro" id="IPR036156">
    <property type="entry name" value="Beta-gal/glucu_dom_sf"/>
</dbReference>
<dbReference type="InterPro" id="IPR006103">
    <property type="entry name" value="Glyco_hydro_2_cat"/>
</dbReference>
<keyword evidence="4" id="KW-0732">Signal</keyword>
<dbReference type="Gene3D" id="2.60.120.260">
    <property type="entry name" value="Galactose-binding domain-like"/>
    <property type="match status" value="1"/>
</dbReference>
<organism evidence="10 11">
    <name type="scientific">Luteolibacter arcticus</name>
    <dbReference type="NCBI Taxonomy" id="1581411"/>
    <lineage>
        <taxon>Bacteria</taxon>
        <taxon>Pseudomonadati</taxon>
        <taxon>Verrucomicrobiota</taxon>
        <taxon>Verrucomicrobiia</taxon>
        <taxon>Verrucomicrobiales</taxon>
        <taxon>Verrucomicrobiaceae</taxon>
        <taxon>Luteolibacter</taxon>
    </lineage>
</organism>
<reference evidence="10 11" key="1">
    <citation type="submission" date="2022-10" db="EMBL/GenBank/DDBJ databases">
        <title>Luteolibacter arcticus strain CCTCC AB 2014275, whole genome shotgun sequencing project.</title>
        <authorList>
            <person name="Zhao G."/>
            <person name="Shen L."/>
        </authorList>
    </citation>
    <scope>NUCLEOTIDE SEQUENCE [LARGE SCALE GENOMIC DNA]</scope>
    <source>
        <strain evidence="10 11">CCTCC AB 2014275</strain>
    </source>
</reference>
<dbReference type="PANTHER" id="PTHR42732">
    <property type="entry name" value="BETA-GALACTOSIDASE"/>
    <property type="match status" value="1"/>
</dbReference>
<dbReference type="PANTHER" id="PTHR42732:SF1">
    <property type="entry name" value="BETA-MANNOSIDASE"/>
    <property type="match status" value="1"/>
</dbReference>
<feature type="domain" description="Glycoside hydrolase family 2 catalytic" evidence="6">
    <location>
        <begin position="286"/>
        <end position="442"/>
    </location>
</feature>
<keyword evidence="3" id="KW-0326">Glycosidase</keyword>
<dbReference type="SUPFAM" id="SSF49303">
    <property type="entry name" value="beta-Galactosidase/glucuronidase domain"/>
    <property type="match status" value="1"/>
</dbReference>
<evidence type="ECO:0000259" key="6">
    <source>
        <dbReference type="Pfam" id="PF02836"/>
    </source>
</evidence>
<dbReference type="InterPro" id="IPR006102">
    <property type="entry name" value="Ig-like_GH2"/>
</dbReference>
<evidence type="ECO:0000313" key="11">
    <source>
        <dbReference type="Proteomes" id="UP001320876"/>
    </source>
</evidence>
<feature type="domain" description="Glycoside hydrolase family 2" evidence="8">
    <location>
        <begin position="666"/>
        <end position="765"/>
    </location>
</feature>
<dbReference type="InterPro" id="IPR013783">
    <property type="entry name" value="Ig-like_fold"/>
</dbReference>
<dbReference type="SUPFAM" id="SSF49785">
    <property type="entry name" value="Galactose-binding domain-like"/>
    <property type="match status" value="1"/>
</dbReference>
<feature type="signal peptide" evidence="4">
    <location>
        <begin position="1"/>
        <end position="15"/>
    </location>
</feature>
<gene>
    <name evidence="10" type="ORF">OKA05_25425</name>
</gene>
<feature type="chain" id="PRO_5046940318" evidence="4">
    <location>
        <begin position="16"/>
        <end position="771"/>
    </location>
</feature>
<dbReference type="InterPro" id="IPR054593">
    <property type="entry name" value="Beta-mannosidase-like_N2"/>
</dbReference>
<feature type="domain" description="Beta-mannosidase-like galactose-binding" evidence="9">
    <location>
        <begin position="73"/>
        <end position="148"/>
    </location>
</feature>
<evidence type="ECO:0000259" key="5">
    <source>
        <dbReference type="Pfam" id="PF00703"/>
    </source>
</evidence>
<dbReference type="RefSeq" id="WP_264490034.1">
    <property type="nucleotide sequence ID" value="NZ_JAPDDT010000019.1"/>
</dbReference>
<evidence type="ECO:0000256" key="4">
    <source>
        <dbReference type="SAM" id="SignalP"/>
    </source>
</evidence>
<dbReference type="Proteomes" id="UP001320876">
    <property type="component" value="Unassembled WGS sequence"/>
</dbReference>
<dbReference type="InterPro" id="IPR040605">
    <property type="entry name" value="Glyco_hydro2_dom5"/>
</dbReference>
<protein>
    <submittedName>
        <fullName evidence="10">DUF4982 domain-containing protein</fullName>
    </submittedName>
</protein>
<evidence type="ECO:0000313" key="10">
    <source>
        <dbReference type="EMBL" id="MCW1925925.1"/>
    </source>
</evidence>
<dbReference type="InterPro" id="IPR006101">
    <property type="entry name" value="Glyco_hydro_2"/>
</dbReference>
<dbReference type="Gene3D" id="3.20.20.80">
    <property type="entry name" value="Glycosidases"/>
    <property type="match status" value="1"/>
</dbReference>
<keyword evidence="11" id="KW-1185">Reference proteome</keyword>
<evidence type="ECO:0000256" key="2">
    <source>
        <dbReference type="ARBA" id="ARBA00022801"/>
    </source>
</evidence>
<dbReference type="Pfam" id="PF16355">
    <property type="entry name" value="DUF4982"/>
    <property type="match status" value="1"/>
</dbReference>
<sequence length="771" mass="85252">MLALLVAILSSSAFAREILPFDDGWQFHQGDAAGAENESFDGSGWQTVAVPHDWSIAGKFDKSAPTTGSGGWLPSGVAWYRKEFPFGEKDKRVWIEFDGVMANAEVWINGHSLGKRPNGYVSFRHDLTPHLKAKNVLVVKADTTPQPASRWYTGAGIYRHVRMVVADPVHVAPWGVFVSTPQVDTAKATVKIETKVANTSGAETKLTLRSTVLGPDGKELATASSDLVVAEGKDGTGTQQIVVPNPKLWGIDEPRLHRLVTTLTSDGKELDKVTTTFGIRSAEFTTDRGFVLNGKQVKMKGVCLHHDGGAVGAAVPLAVWERRLKKLRELGVNSIRTAHNPPAPEFLDLCDRMGFLVMDEFFDCWTKGKNKQDYHRFFKEWSHTDLRDGVLRDRNHPSVILYSVGNEIHDTPKPDIAIPILKGLVEVCHEADPTRPVTQALFRPNVSKDFTNGLADLLDVIGVNYRDGELLQAWKDKPGRKIFGSEQGHDRSTWFDCRDNPQHAGQFLWVGIDYLGEARSWPVTTFNAGLLDRAGFVQPRGVERQSWWSEKPMVGTFRRVATTEETPADPGYEAVEWKRRQVLFPDWTPANQGAHEENVEVYTNASEVELFLNDKSLGKKPVRKDFALNWKVPFEAGTLKAVAFNDGKEVASNNLRTAGKPAKLLLKSDQSGLSRTWDRMASVEVFVTDANGVVVPTASNKIAFSIEGPGKIVAVDNGSVVSLEPFQASEREAFQGRALVLLRGAEEQGKVVLKARGEGLETGELVFQWKQ</sequence>
<dbReference type="EMBL" id="JAPDDT010000019">
    <property type="protein sequence ID" value="MCW1925925.1"/>
    <property type="molecule type" value="Genomic_DNA"/>
</dbReference>
<comment type="similarity">
    <text evidence="1">Belongs to the glycosyl hydrolase 2 family.</text>
</comment>
<evidence type="ECO:0000256" key="1">
    <source>
        <dbReference type="ARBA" id="ARBA00007401"/>
    </source>
</evidence>
<accession>A0ABT3GR11</accession>
<keyword evidence="2" id="KW-0378">Hydrolase</keyword>
<dbReference type="PRINTS" id="PR00132">
    <property type="entry name" value="GLHYDRLASE2"/>
</dbReference>
<dbReference type="Pfam" id="PF22666">
    <property type="entry name" value="Glyco_hydro_2_N2"/>
    <property type="match status" value="1"/>
</dbReference>
<evidence type="ECO:0000256" key="3">
    <source>
        <dbReference type="ARBA" id="ARBA00023295"/>
    </source>
</evidence>
<dbReference type="Gene3D" id="2.60.40.10">
    <property type="entry name" value="Immunoglobulins"/>
    <property type="match status" value="3"/>
</dbReference>
<evidence type="ECO:0000259" key="8">
    <source>
        <dbReference type="Pfam" id="PF18565"/>
    </source>
</evidence>
<dbReference type="InterPro" id="IPR051913">
    <property type="entry name" value="GH2_Domain-Containing"/>
</dbReference>
<dbReference type="Pfam" id="PF18565">
    <property type="entry name" value="Glyco_hydro2_C5"/>
    <property type="match status" value="1"/>
</dbReference>
<dbReference type="Pfam" id="PF00703">
    <property type="entry name" value="Glyco_hydro_2"/>
    <property type="match status" value="1"/>
</dbReference>
<evidence type="ECO:0000259" key="9">
    <source>
        <dbReference type="Pfam" id="PF22666"/>
    </source>
</evidence>
<feature type="domain" description="DUF4982" evidence="7">
    <location>
        <begin position="598"/>
        <end position="651"/>
    </location>
</feature>
<proteinExistence type="inferred from homology"/>
<dbReference type="InterPro" id="IPR017853">
    <property type="entry name" value="GH"/>
</dbReference>